<dbReference type="AlphaFoldDB" id="A0A0U4ZT15"/>
<evidence type="ECO:0000313" key="1">
    <source>
        <dbReference type="EMBL" id="CEN59277.1"/>
    </source>
</evidence>
<gene>
    <name evidence="1" type="ORF">ASPCAL01729</name>
</gene>
<dbReference type="EMBL" id="CDMC01000002">
    <property type="protein sequence ID" value="CEN59277.1"/>
    <property type="molecule type" value="Genomic_DNA"/>
</dbReference>
<evidence type="ECO:0000313" key="2">
    <source>
        <dbReference type="Proteomes" id="UP000054771"/>
    </source>
</evidence>
<reference evidence="2" key="1">
    <citation type="journal article" date="2016" name="Genome Announc.">
        <title>Draft genome sequences of fungus Aspergillus calidoustus.</title>
        <authorList>
            <person name="Horn F."/>
            <person name="Linde J."/>
            <person name="Mattern D.J."/>
            <person name="Walther G."/>
            <person name="Guthke R."/>
            <person name="Scherlach K."/>
            <person name="Martin K."/>
            <person name="Brakhage A.A."/>
            <person name="Petzke L."/>
            <person name="Valiante V."/>
        </authorList>
    </citation>
    <scope>NUCLEOTIDE SEQUENCE [LARGE SCALE GENOMIC DNA]</scope>
    <source>
        <strain evidence="2">SF006504</strain>
    </source>
</reference>
<organism evidence="1 2">
    <name type="scientific">Aspergillus calidoustus</name>
    <dbReference type="NCBI Taxonomy" id="454130"/>
    <lineage>
        <taxon>Eukaryota</taxon>
        <taxon>Fungi</taxon>
        <taxon>Dikarya</taxon>
        <taxon>Ascomycota</taxon>
        <taxon>Pezizomycotina</taxon>
        <taxon>Eurotiomycetes</taxon>
        <taxon>Eurotiomycetidae</taxon>
        <taxon>Eurotiales</taxon>
        <taxon>Aspergillaceae</taxon>
        <taxon>Aspergillus</taxon>
        <taxon>Aspergillus subgen. Nidulantes</taxon>
    </lineage>
</organism>
<protein>
    <submittedName>
        <fullName evidence="1">Uncharacterized protein</fullName>
    </submittedName>
</protein>
<proteinExistence type="predicted"/>
<dbReference type="Proteomes" id="UP000054771">
    <property type="component" value="Unassembled WGS sequence"/>
</dbReference>
<dbReference type="OMA" id="EYYRRHE"/>
<keyword evidence="2" id="KW-1185">Reference proteome</keyword>
<sequence>MSFREKVRKVFQRHKSKDSETGIKIVYYRRSEIPPSKFKGPFDKEHQKRLAAWSFREAQADRPRSLDLSLSPCTTLPDYLRPREIADAAPDQVQATETRIAGIAVSNGVSPTAYHDEFIQDRQGTTGSLSSTTAVDPESFSDSTMTLFLDPLEDETVIKIKESVRTTSPIVRAISPPPLPLKGASMPFAPEDLTRALNAVQIYS</sequence>
<accession>A0A0U4ZT15</accession>
<name>A0A0U4ZT15_ASPCI</name>
<dbReference type="OrthoDB" id="5408144at2759"/>